<dbReference type="Gene3D" id="3.40.50.1820">
    <property type="entry name" value="alpha/beta hydrolase"/>
    <property type="match status" value="1"/>
</dbReference>
<dbReference type="InterPro" id="IPR029058">
    <property type="entry name" value="AB_hydrolase_fold"/>
</dbReference>
<dbReference type="GO" id="GO:0016746">
    <property type="term" value="F:acyltransferase activity"/>
    <property type="evidence" value="ECO:0007669"/>
    <property type="project" value="UniProtKB-KW"/>
</dbReference>
<dbReference type="PRINTS" id="PR00111">
    <property type="entry name" value="ABHYDROLASE"/>
</dbReference>
<dbReference type="PANTHER" id="PTHR37017">
    <property type="entry name" value="AB HYDROLASE-1 DOMAIN-CONTAINING PROTEIN-RELATED"/>
    <property type="match status" value="1"/>
</dbReference>
<reference evidence="2 3" key="1">
    <citation type="submission" date="2016-06" db="EMBL/GenBank/DDBJ databases">
        <title>Genome sequence of Porphyrobacter dokdonensis DSW-74.</title>
        <authorList>
            <person name="Kim J.F."/>
            <person name="Song J.Y."/>
        </authorList>
    </citation>
    <scope>NUCLEOTIDE SEQUENCE [LARGE SCALE GENOMIC DNA]</scope>
    <source>
        <strain evidence="2 3">DSW-74</strain>
    </source>
</reference>
<accession>A0A1A7BIE1</accession>
<sequence length="269" mass="27830">MGILIVPAAAKAPVPAPSDAPTIVLVHGAFMDASNWDAVREELDRLGYRTIAVTLAGRGGSASDSDTPSLEAYRDAVLAAIAGETRPVVLVGHSFGGITISNVAEAAPDRIAALVYLAAYLPRNGQSLQMLAGMDRDSRTAAAFVVDAERGVASIASDQRGSLFCNDCEPATAKAAGAMMVSEPLAPLAEPARLGERFARVPRFYIRTAHDLVISPAQQSRMIAATPAAGVLQLDTGHSPMLSQPGALAALLADLAAPAASAEEHQNVR</sequence>
<dbReference type="STRING" id="1300349.I603_1378"/>
<evidence type="ECO:0000313" key="2">
    <source>
        <dbReference type="EMBL" id="OBV10970.1"/>
    </source>
</evidence>
<protein>
    <submittedName>
        <fullName evidence="2">Putative hydrolase or acyltransferase of alpha/beta superfamily</fullName>
    </submittedName>
</protein>
<dbReference type="InterPro" id="IPR000073">
    <property type="entry name" value="AB_hydrolase_1"/>
</dbReference>
<dbReference type="Proteomes" id="UP000092484">
    <property type="component" value="Unassembled WGS sequence"/>
</dbReference>
<feature type="domain" description="AB hydrolase-1" evidence="1">
    <location>
        <begin position="23"/>
        <end position="250"/>
    </location>
</feature>
<dbReference type="SUPFAM" id="SSF53474">
    <property type="entry name" value="alpha/beta-Hydrolases"/>
    <property type="match status" value="1"/>
</dbReference>
<keyword evidence="2" id="KW-0012">Acyltransferase</keyword>
<dbReference type="AlphaFoldDB" id="A0A1A7BIE1"/>
<dbReference type="PANTHER" id="PTHR37017:SF11">
    <property type="entry name" value="ESTERASE_LIPASE_THIOESTERASE DOMAIN-CONTAINING PROTEIN"/>
    <property type="match status" value="1"/>
</dbReference>
<dbReference type="InterPro" id="IPR052897">
    <property type="entry name" value="Sec-Metab_Biosynth_Hydrolase"/>
</dbReference>
<organism evidence="2 3">
    <name type="scientific">Erythrobacter dokdonensis DSW-74</name>
    <dbReference type="NCBI Taxonomy" id="1300349"/>
    <lineage>
        <taxon>Bacteria</taxon>
        <taxon>Pseudomonadati</taxon>
        <taxon>Pseudomonadota</taxon>
        <taxon>Alphaproteobacteria</taxon>
        <taxon>Sphingomonadales</taxon>
        <taxon>Erythrobacteraceae</taxon>
        <taxon>Erythrobacter/Porphyrobacter group</taxon>
        <taxon>Erythrobacter</taxon>
    </lineage>
</organism>
<evidence type="ECO:0000313" key="3">
    <source>
        <dbReference type="Proteomes" id="UP000092484"/>
    </source>
</evidence>
<dbReference type="EMBL" id="LZYB01000003">
    <property type="protein sequence ID" value="OBV10970.1"/>
    <property type="molecule type" value="Genomic_DNA"/>
</dbReference>
<proteinExistence type="predicted"/>
<name>A0A1A7BIE1_9SPHN</name>
<dbReference type="GO" id="GO:0016787">
    <property type="term" value="F:hydrolase activity"/>
    <property type="evidence" value="ECO:0007669"/>
    <property type="project" value="UniProtKB-KW"/>
</dbReference>
<comment type="caution">
    <text evidence="2">The sequence shown here is derived from an EMBL/GenBank/DDBJ whole genome shotgun (WGS) entry which is preliminary data.</text>
</comment>
<keyword evidence="2" id="KW-0808">Transferase</keyword>
<dbReference type="Pfam" id="PF12697">
    <property type="entry name" value="Abhydrolase_6"/>
    <property type="match status" value="1"/>
</dbReference>
<evidence type="ECO:0000259" key="1">
    <source>
        <dbReference type="Pfam" id="PF12697"/>
    </source>
</evidence>
<keyword evidence="2" id="KW-0378">Hydrolase</keyword>
<gene>
    <name evidence="2" type="ORF">I603_1378</name>
</gene>
<keyword evidence="3" id="KW-1185">Reference proteome</keyword>